<feature type="compositionally biased region" description="Basic and acidic residues" evidence="1">
    <location>
        <begin position="229"/>
        <end position="247"/>
    </location>
</feature>
<dbReference type="Gene3D" id="3.10.180.10">
    <property type="entry name" value="2,3-Dihydroxybiphenyl 1,2-Dioxygenase, domain 1"/>
    <property type="match status" value="1"/>
</dbReference>
<protein>
    <submittedName>
        <fullName evidence="3">VOC family protein</fullName>
    </submittedName>
</protein>
<name>A0ABV8G855_9ACTN</name>
<feature type="compositionally biased region" description="Basic residues" evidence="1">
    <location>
        <begin position="185"/>
        <end position="216"/>
    </location>
</feature>
<feature type="region of interest" description="Disordered" evidence="1">
    <location>
        <begin position="185"/>
        <end position="259"/>
    </location>
</feature>
<accession>A0ABV8G855</accession>
<dbReference type="InterPro" id="IPR029068">
    <property type="entry name" value="Glyas_Bleomycin-R_OHBP_Dase"/>
</dbReference>
<sequence>MTMGHDIGGLHHVGHLVHDMGQALERYRRLGFALPDPAYPVLGEPPEPFGVGNTHAYLADGFIELVSVAGASGRVPDDVRLIPLHAPAERLPALKAAVSRAAANLDDCLRRFEGVHILMFDSANIDAAAARLTESGVGHGGVLDTQRPVETEDELRMEPARLLEIDGVEVGRVPEGRVGAGLQRHRLQRRASQRGGRAGRVRAVRRRRRPGRRRAALRALPRPYGGPGRAERARTDVPARWGREGHAGRRVGAGWAASR</sequence>
<comment type="caution">
    <text evidence="3">The sequence shown here is derived from an EMBL/GenBank/DDBJ whole genome shotgun (WGS) entry which is preliminary data.</text>
</comment>
<dbReference type="InterPro" id="IPR025870">
    <property type="entry name" value="Glyoxalase-like_dom"/>
</dbReference>
<feature type="domain" description="Glyoxalase-like" evidence="2">
    <location>
        <begin position="10"/>
        <end position="153"/>
    </location>
</feature>
<evidence type="ECO:0000256" key="1">
    <source>
        <dbReference type="SAM" id="MobiDB-lite"/>
    </source>
</evidence>
<dbReference type="EMBL" id="JBHSBI010000008">
    <property type="protein sequence ID" value="MFC4009265.1"/>
    <property type="molecule type" value="Genomic_DNA"/>
</dbReference>
<dbReference type="SUPFAM" id="SSF54593">
    <property type="entry name" value="Glyoxalase/Bleomycin resistance protein/Dihydroxybiphenyl dioxygenase"/>
    <property type="match status" value="1"/>
</dbReference>
<organism evidence="3 4">
    <name type="scientific">Nonomuraea purpurea</name>
    <dbReference type="NCBI Taxonomy" id="1849276"/>
    <lineage>
        <taxon>Bacteria</taxon>
        <taxon>Bacillati</taxon>
        <taxon>Actinomycetota</taxon>
        <taxon>Actinomycetes</taxon>
        <taxon>Streptosporangiales</taxon>
        <taxon>Streptosporangiaceae</taxon>
        <taxon>Nonomuraea</taxon>
    </lineage>
</organism>
<keyword evidence="4" id="KW-1185">Reference proteome</keyword>
<evidence type="ECO:0000259" key="2">
    <source>
        <dbReference type="Pfam" id="PF13468"/>
    </source>
</evidence>
<dbReference type="Proteomes" id="UP001595851">
    <property type="component" value="Unassembled WGS sequence"/>
</dbReference>
<dbReference type="Pfam" id="PF13468">
    <property type="entry name" value="Glyoxalase_3"/>
    <property type="match status" value="1"/>
</dbReference>
<reference evidence="4" key="1">
    <citation type="journal article" date="2019" name="Int. J. Syst. Evol. Microbiol.">
        <title>The Global Catalogue of Microorganisms (GCM) 10K type strain sequencing project: providing services to taxonomists for standard genome sequencing and annotation.</title>
        <authorList>
            <consortium name="The Broad Institute Genomics Platform"/>
            <consortium name="The Broad Institute Genome Sequencing Center for Infectious Disease"/>
            <person name="Wu L."/>
            <person name="Ma J."/>
        </authorList>
    </citation>
    <scope>NUCLEOTIDE SEQUENCE [LARGE SCALE GENOMIC DNA]</scope>
    <source>
        <strain evidence="4">TBRC 1276</strain>
    </source>
</reference>
<gene>
    <name evidence="3" type="ORF">ACFOY2_18680</name>
</gene>
<proteinExistence type="predicted"/>
<evidence type="ECO:0000313" key="4">
    <source>
        <dbReference type="Proteomes" id="UP001595851"/>
    </source>
</evidence>
<evidence type="ECO:0000313" key="3">
    <source>
        <dbReference type="EMBL" id="MFC4009265.1"/>
    </source>
</evidence>